<sequence>MTILEDIQKNKIETLHLDSVPMDYFAKPQEFVDAMAANTSITTVFFEKDFIACLKGDDRAAVVSAVGNLPNVEKVELKDSLLMIGVCVTNLVKNAKKLSSLSMEHCVLQGLPEDFDLLEEALKASSSVKDVTIGKCTPTSDEVDVKKLFSGLTDLKVNLSVKAA</sequence>
<accession>A0A7S3L2E1</accession>
<proteinExistence type="predicted"/>
<dbReference type="AlphaFoldDB" id="A0A7S3L2E1"/>
<evidence type="ECO:0000313" key="1">
    <source>
        <dbReference type="EMBL" id="CAE0406430.1"/>
    </source>
</evidence>
<dbReference type="SUPFAM" id="SSF52047">
    <property type="entry name" value="RNI-like"/>
    <property type="match status" value="1"/>
</dbReference>
<organism evidence="1">
    <name type="scientific">Amphora coffeiformis</name>
    <dbReference type="NCBI Taxonomy" id="265554"/>
    <lineage>
        <taxon>Eukaryota</taxon>
        <taxon>Sar</taxon>
        <taxon>Stramenopiles</taxon>
        <taxon>Ochrophyta</taxon>
        <taxon>Bacillariophyta</taxon>
        <taxon>Bacillariophyceae</taxon>
        <taxon>Bacillariophycidae</taxon>
        <taxon>Thalassiophysales</taxon>
        <taxon>Catenulaceae</taxon>
        <taxon>Amphora</taxon>
    </lineage>
</organism>
<protein>
    <submittedName>
        <fullName evidence="1">Uncharacterized protein</fullName>
    </submittedName>
</protein>
<name>A0A7S3L2E1_9STRA</name>
<dbReference type="EMBL" id="HBIM01005041">
    <property type="protein sequence ID" value="CAE0406430.1"/>
    <property type="molecule type" value="Transcribed_RNA"/>
</dbReference>
<gene>
    <name evidence="1" type="ORF">ACOF00016_LOCUS4305</name>
</gene>
<reference evidence="1" key="1">
    <citation type="submission" date="2021-01" db="EMBL/GenBank/DDBJ databases">
        <authorList>
            <person name="Corre E."/>
            <person name="Pelletier E."/>
            <person name="Niang G."/>
            <person name="Scheremetjew M."/>
            <person name="Finn R."/>
            <person name="Kale V."/>
            <person name="Holt S."/>
            <person name="Cochrane G."/>
            <person name="Meng A."/>
            <person name="Brown T."/>
            <person name="Cohen L."/>
        </authorList>
    </citation>
    <scope>NUCLEOTIDE SEQUENCE</scope>
    <source>
        <strain evidence="1">CCMP127</strain>
    </source>
</reference>